<reference evidence="2 3" key="1">
    <citation type="submission" date="2019-11" db="EMBL/GenBank/DDBJ databases">
        <title>Characterisation of Fundicoccus ignavus gen. nov. sp. nov., a novel genus of the family Aerococcaceae from bulk tank milk.</title>
        <authorList>
            <person name="Siebert A."/>
            <person name="Huptas C."/>
            <person name="Wenning M."/>
            <person name="Scherer S."/>
            <person name="Doll E.V."/>
        </authorList>
    </citation>
    <scope>NUCLEOTIDE SEQUENCE [LARGE SCALE GENOMIC DNA]</scope>
    <source>
        <strain evidence="2 3">DSM 109652</strain>
    </source>
</reference>
<proteinExistence type="predicted"/>
<evidence type="ECO:0000313" key="3">
    <source>
        <dbReference type="Proteomes" id="UP000440066"/>
    </source>
</evidence>
<organism evidence="2 3">
    <name type="scientific">Fundicoccus ignavus</name>
    <dbReference type="NCBI Taxonomy" id="2664442"/>
    <lineage>
        <taxon>Bacteria</taxon>
        <taxon>Bacillati</taxon>
        <taxon>Bacillota</taxon>
        <taxon>Bacilli</taxon>
        <taxon>Lactobacillales</taxon>
        <taxon>Aerococcaceae</taxon>
        <taxon>Fundicoccus</taxon>
    </lineage>
</organism>
<evidence type="ECO:0000313" key="2">
    <source>
        <dbReference type="EMBL" id="MRJ47215.1"/>
    </source>
</evidence>
<dbReference type="EMBL" id="WJQT01000007">
    <property type="protein sequence ID" value="MRJ47215.1"/>
    <property type="molecule type" value="Genomic_DNA"/>
</dbReference>
<dbReference type="Proteomes" id="UP000440066">
    <property type="component" value="Unassembled WGS sequence"/>
</dbReference>
<feature type="transmembrane region" description="Helical" evidence="1">
    <location>
        <begin position="12"/>
        <end position="29"/>
    </location>
</feature>
<dbReference type="Pfam" id="PF18952">
    <property type="entry name" value="DUF5696"/>
    <property type="match status" value="1"/>
</dbReference>
<protein>
    <submittedName>
        <fullName evidence="2">Uncharacterized protein</fullName>
    </submittedName>
</protein>
<keyword evidence="1" id="KW-1133">Transmembrane helix</keyword>
<evidence type="ECO:0000256" key="1">
    <source>
        <dbReference type="SAM" id="Phobius"/>
    </source>
</evidence>
<gene>
    <name evidence="2" type="ORF">GF867_06525</name>
</gene>
<keyword evidence="1" id="KW-0472">Membrane</keyword>
<dbReference type="InterPro" id="IPR043751">
    <property type="entry name" value="DUF5696"/>
</dbReference>
<comment type="caution">
    <text evidence="2">The sequence shown here is derived from an EMBL/GenBank/DDBJ whole genome shotgun (WGS) entry which is preliminary data.</text>
</comment>
<dbReference type="RefSeq" id="WP_153832298.1">
    <property type="nucleotide sequence ID" value="NZ_WJQT01000007.1"/>
</dbReference>
<dbReference type="AlphaFoldDB" id="A0A844CHN4"/>
<accession>A0A844CHN4</accession>
<name>A0A844CHN4_9LACT</name>
<sequence>MNLKKIIRENFRLIIFVIFVLVLTIYLFIETSGNQSSTPTIVTNELPVETEVLPENTEPTDNLVVDELVDEVIEDAPAIEENISQEDFVTGEEMIERRASVIAKDVDAIDGHIKIAESDQLALYLKEENLSIIVRNKNNGAIFYSTVENPEKSNENWSNFVKSSVVVEYLVDTNIVYYQADMYSGKPEIDVAQKESGFNAEIYYPDLEFGFTLSVELEEDNLLVEIPQASIIEESDKYKIGNVYVYPFLGYSKLDEEAGYLLIPDGSGATISLEDHLGQYKQPYSEMVYGANIGIDEPYVLSRVFNMVTSQKPNDIFAPIFGVIHEDKEAGFLGVIESGDWHAYIEAYPNGAILPYNWVTSKFVYRQFYNQSTSQTSGTMVVRQNKRNDFDIRLRYSFVEDETANLMGLAEAYRDYLLKAGLLPEITKAVDFQMRLDFLGAELEAGLIGHRLVAMTTFNQAHEILSDLVDAGLTNLLAIYRGWQADGESGSLGRNRFDVESALGDKGELLQLVEDFEQEIPIFFEDDPLRYNPFLNTEVGANIANKFNRRVHYEIVYGKVFRYFNYLEPLETVNRLSSKVESFPELENLALTGISNTVFSYSKKGTTYDRVSSASSYINSFSELVGNKSLLLDMPLQPYWQYAVGIYNLPMSSSGYVFEAEEVPFFAIALRGALPLYATYSNFESNANEFFLKLVETGVNPSYLLTYEDSSLLKETNLSHIFSSNFSSYREEIIERYQELTELHHHISDSKIVAYQREDGISQVTFDNGVSIWVNFNDYSVMIEGQQIGAQSYKVVD</sequence>
<keyword evidence="1" id="KW-0812">Transmembrane</keyword>